<feature type="domain" description="NAD(P)-binding" evidence="5">
    <location>
        <begin position="1"/>
        <end position="112"/>
    </location>
</feature>
<evidence type="ECO:0000313" key="6">
    <source>
        <dbReference type="EMBL" id="SVC54497.1"/>
    </source>
</evidence>
<evidence type="ECO:0000256" key="3">
    <source>
        <dbReference type="ARBA" id="ARBA00011989"/>
    </source>
</evidence>
<evidence type="ECO:0000259" key="5">
    <source>
        <dbReference type="Pfam" id="PF16363"/>
    </source>
</evidence>
<feature type="non-terminal residue" evidence="6">
    <location>
        <position position="1"/>
    </location>
</feature>
<evidence type="ECO:0000256" key="2">
    <source>
        <dbReference type="ARBA" id="ARBA00009263"/>
    </source>
</evidence>
<dbReference type="GO" id="GO:0008446">
    <property type="term" value="F:GDP-mannose 4,6-dehydratase activity"/>
    <property type="evidence" value="ECO:0007669"/>
    <property type="project" value="UniProtKB-EC"/>
</dbReference>
<dbReference type="AlphaFoldDB" id="A0A382N2V6"/>
<dbReference type="Gene3D" id="3.90.25.10">
    <property type="entry name" value="UDP-galactose 4-epimerase, domain 1"/>
    <property type="match status" value="1"/>
</dbReference>
<name>A0A382N2V6_9ZZZZ</name>
<dbReference type="EC" id="4.2.1.47" evidence="3"/>
<sequence>RDWGYAKDYIEGMWAALQHSTPGDYVFATGLQYSVRNFVEEAFGLCGYDIKWRGSGTNEVGFDKNSGQVLIEIDPLYYRPAEVDTLVGNFDKAKSQLNWQPKTSFRELVYLMVESDLKANNLDPKKYLKSI</sequence>
<comment type="similarity">
    <text evidence="2">Belongs to the NAD(P)-dependent epimerase/dehydratase family. GDP-mannose 4,6-dehydratase subfamily.</text>
</comment>
<evidence type="ECO:0000256" key="1">
    <source>
        <dbReference type="ARBA" id="ARBA00001937"/>
    </source>
</evidence>
<gene>
    <name evidence="6" type="ORF">METZ01_LOCUS307351</name>
</gene>
<dbReference type="Gene3D" id="3.40.50.720">
    <property type="entry name" value="NAD(P)-binding Rossmann-like Domain"/>
    <property type="match status" value="1"/>
</dbReference>
<dbReference type="PANTHER" id="PTHR43715:SF1">
    <property type="entry name" value="GDP-MANNOSE 4,6 DEHYDRATASE"/>
    <property type="match status" value="1"/>
</dbReference>
<dbReference type="GO" id="GO:0042351">
    <property type="term" value="P:'de novo' GDP-L-fucose biosynthetic process"/>
    <property type="evidence" value="ECO:0007669"/>
    <property type="project" value="TreeGrafter"/>
</dbReference>
<accession>A0A382N2V6</accession>
<dbReference type="PANTHER" id="PTHR43715">
    <property type="entry name" value="GDP-MANNOSE 4,6-DEHYDRATASE"/>
    <property type="match status" value="1"/>
</dbReference>
<organism evidence="6">
    <name type="scientific">marine metagenome</name>
    <dbReference type="NCBI Taxonomy" id="408172"/>
    <lineage>
        <taxon>unclassified sequences</taxon>
        <taxon>metagenomes</taxon>
        <taxon>ecological metagenomes</taxon>
    </lineage>
</organism>
<dbReference type="InterPro" id="IPR036291">
    <property type="entry name" value="NAD(P)-bd_dom_sf"/>
</dbReference>
<keyword evidence="4" id="KW-0456">Lyase</keyword>
<dbReference type="EMBL" id="UINC01097083">
    <property type="protein sequence ID" value="SVC54497.1"/>
    <property type="molecule type" value="Genomic_DNA"/>
</dbReference>
<dbReference type="InterPro" id="IPR016040">
    <property type="entry name" value="NAD(P)-bd_dom"/>
</dbReference>
<evidence type="ECO:0000256" key="4">
    <source>
        <dbReference type="ARBA" id="ARBA00023239"/>
    </source>
</evidence>
<protein>
    <recommendedName>
        <fullName evidence="3">GDP-mannose 4,6-dehydratase</fullName>
        <ecNumber evidence="3">4.2.1.47</ecNumber>
    </recommendedName>
</protein>
<comment type="cofactor">
    <cofactor evidence="1">
        <name>NADP(+)</name>
        <dbReference type="ChEBI" id="CHEBI:58349"/>
    </cofactor>
</comment>
<reference evidence="6" key="1">
    <citation type="submission" date="2018-05" db="EMBL/GenBank/DDBJ databases">
        <authorList>
            <person name="Lanie J.A."/>
            <person name="Ng W.-L."/>
            <person name="Kazmierczak K.M."/>
            <person name="Andrzejewski T.M."/>
            <person name="Davidsen T.M."/>
            <person name="Wayne K.J."/>
            <person name="Tettelin H."/>
            <person name="Glass J.I."/>
            <person name="Rusch D."/>
            <person name="Podicherti R."/>
            <person name="Tsui H.-C.T."/>
            <person name="Winkler M.E."/>
        </authorList>
    </citation>
    <scope>NUCLEOTIDE SEQUENCE</scope>
</reference>
<dbReference type="InterPro" id="IPR006368">
    <property type="entry name" value="GDP_Man_deHydtase"/>
</dbReference>
<dbReference type="SUPFAM" id="SSF51735">
    <property type="entry name" value="NAD(P)-binding Rossmann-fold domains"/>
    <property type="match status" value="1"/>
</dbReference>
<dbReference type="Pfam" id="PF16363">
    <property type="entry name" value="GDP_Man_Dehyd"/>
    <property type="match status" value="1"/>
</dbReference>
<proteinExistence type="inferred from homology"/>